<dbReference type="Pfam" id="PF01098">
    <property type="entry name" value="FTSW_RODA_SPOVE"/>
    <property type="match status" value="1"/>
</dbReference>
<evidence type="ECO:0000256" key="12">
    <source>
        <dbReference type="ARBA" id="ARBA00041185"/>
    </source>
</evidence>
<feature type="transmembrane region" description="Helical" evidence="17">
    <location>
        <begin position="179"/>
        <end position="196"/>
    </location>
</feature>
<protein>
    <recommendedName>
        <fullName evidence="12">Probable peptidoglycan glycosyltransferase FtsW</fullName>
        <ecNumber evidence="14">2.4.99.28</ecNumber>
    </recommendedName>
    <alternativeName>
        <fullName evidence="13">Cell division protein FtsW</fullName>
    </alternativeName>
    <alternativeName>
        <fullName evidence="10">Cell wall polymerase</fullName>
    </alternativeName>
    <alternativeName>
        <fullName evidence="9">Peptidoglycan polymerase</fullName>
    </alternativeName>
</protein>
<evidence type="ECO:0000256" key="15">
    <source>
        <dbReference type="ARBA" id="ARBA00049902"/>
    </source>
</evidence>
<evidence type="ECO:0000256" key="9">
    <source>
        <dbReference type="ARBA" id="ARBA00032370"/>
    </source>
</evidence>
<reference evidence="19 21" key="3">
    <citation type="submission" date="2016-10" db="EMBL/GenBank/DDBJ databases">
        <authorList>
            <person name="Varghese N."/>
            <person name="Submissions S."/>
        </authorList>
    </citation>
    <scope>NUCLEOTIDE SEQUENCE [LARGE SCALE GENOMIC DNA]</scope>
    <source>
        <strain evidence="19 21">CGMCC 1.6501</strain>
    </source>
</reference>
<evidence type="ECO:0000313" key="21">
    <source>
        <dbReference type="Proteomes" id="UP000183090"/>
    </source>
</evidence>
<comment type="subcellular location">
    <subcellularLocation>
        <location evidence="1">Membrane</location>
        <topology evidence="1">Multi-pass membrane protein</topology>
    </subcellularLocation>
</comment>
<feature type="transmembrane region" description="Helical" evidence="17">
    <location>
        <begin position="122"/>
        <end position="144"/>
    </location>
</feature>
<keyword evidence="19" id="KW-0131">Cell cycle</keyword>
<dbReference type="PANTHER" id="PTHR30474">
    <property type="entry name" value="CELL CYCLE PROTEIN"/>
    <property type="match status" value="1"/>
</dbReference>
<evidence type="ECO:0000256" key="16">
    <source>
        <dbReference type="ARBA" id="ARBA00049966"/>
    </source>
</evidence>
<name>A0A0F7HJS4_9STAP</name>
<feature type="transmembrane region" description="Helical" evidence="17">
    <location>
        <begin position="201"/>
        <end position="222"/>
    </location>
</feature>
<evidence type="ECO:0000256" key="5">
    <source>
        <dbReference type="ARBA" id="ARBA00022960"/>
    </source>
</evidence>
<gene>
    <name evidence="18" type="ORF">AAT16_05275</name>
    <name evidence="19" type="ORF">SAMN05216235_0294</name>
</gene>
<dbReference type="AlphaFoldDB" id="A0A0F7HJS4"/>
<reference evidence="20" key="2">
    <citation type="submission" date="2015-04" db="EMBL/GenBank/DDBJ databases">
        <title>Complete genome sequence of Salinicoccus halodurans strain H3B36, isolated from the Qaidam basin of China.</title>
        <authorList>
            <person name="Ma Y."/>
            <person name="Jiang K."/>
            <person name="Xue Y."/>
        </authorList>
    </citation>
    <scope>NUCLEOTIDE SEQUENCE [LARGE SCALE GENOMIC DNA]</scope>
    <source>
        <strain evidence="20">H3B36</strain>
    </source>
</reference>
<feature type="transmembrane region" description="Helical" evidence="17">
    <location>
        <begin position="92"/>
        <end position="110"/>
    </location>
</feature>
<comment type="catalytic activity">
    <reaction evidence="15">
        <text>[GlcNAc-(1-&gt;4)-Mur2Ac(oyl-L-Ala-gamma-D-Glu-L-Lys-D-Ala-D-Ala)](n)-di-trans,octa-cis-undecaprenyl diphosphate + beta-D-GlcNAc-(1-&gt;4)-Mur2Ac(oyl-L-Ala-gamma-D-Glu-L-Lys-D-Ala-D-Ala)-di-trans,octa-cis-undecaprenyl diphosphate = [GlcNAc-(1-&gt;4)-Mur2Ac(oyl-L-Ala-gamma-D-Glu-L-Lys-D-Ala-D-Ala)](n+1)-di-trans,octa-cis-undecaprenyl diphosphate + di-trans,octa-cis-undecaprenyl diphosphate + H(+)</text>
        <dbReference type="Rhea" id="RHEA:23708"/>
        <dbReference type="Rhea" id="RHEA-COMP:9602"/>
        <dbReference type="Rhea" id="RHEA-COMP:9603"/>
        <dbReference type="ChEBI" id="CHEBI:15378"/>
        <dbReference type="ChEBI" id="CHEBI:58405"/>
        <dbReference type="ChEBI" id="CHEBI:60033"/>
        <dbReference type="ChEBI" id="CHEBI:78435"/>
        <dbReference type="EC" id="2.4.99.28"/>
    </reaction>
</comment>
<keyword evidence="5" id="KW-0133">Cell shape</keyword>
<sequence length="397" mass="43641">MTIIKDFFNYVKVYSKYVDFTIVITYVLLSLIGLTMIYSASMVVASKSEITGGNPSHYYVRQMVSMILGYAIVFIMAYFMSGEFLRNKYFQMLATVAILLLLIITVIFGTEVNGEKNWIRLAGFNFQTSEFFKIVTILYLSYIYDRKKDRLKRLEWGHLAPIGFIGMCTMLVISNDFGTGLVIVGIIAGIFIYSGIPLRFLLKVGTALSLAAGAVGVIIYMIKGSILSPHQSARIDTFLHPFNDPTGTGYQLTNALVSISHGGIFGTGLGNGVMKLGYLPEPHTDFIFAVIAEELGLIGVVAILILYLVIVIKALRYAAISKDKFYSLICMGVAIYITFQLFINLGGISKLIPLTGVPLPLLSYGGSSFLSISIAIGLLIISAKHVKKEKLAEKKNA</sequence>
<dbReference type="RefSeq" id="WP_046789867.1">
    <property type="nucleotide sequence ID" value="NZ_CP011366.1"/>
</dbReference>
<dbReference type="Proteomes" id="UP000183090">
    <property type="component" value="Unassembled WGS sequence"/>
</dbReference>
<dbReference type="GO" id="GO:0051301">
    <property type="term" value="P:cell division"/>
    <property type="evidence" value="ECO:0007669"/>
    <property type="project" value="UniProtKB-KW"/>
</dbReference>
<keyword evidence="6" id="KW-0573">Peptidoglycan synthesis</keyword>
<keyword evidence="19" id="KW-0132">Cell division</keyword>
<feature type="transmembrane region" description="Helical" evidence="17">
    <location>
        <begin position="361"/>
        <end position="381"/>
    </location>
</feature>
<keyword evidence="2" id="KW-0328">Glycosyltransferase</keyword>
<dbReference type="EMBL" id="CP011366">
    <property type="protein sequence ID" value="AKG73678.1"/>
    <property type="molecule type" value="Genomic_DNA"/>
</dbReference>
<evidence type="ECO:0000256" key="14">
    <source>
        <dbReference type="ARBA" id="ARBA00044770"/>
    </source>
</evidence>
<dbReference type="OrthoDB" id="9768187at2"/>
<dbReference type="PANTHER" id="PTHR30474:SF2">
    <property type="entry name" value="PEPTIDOGLYCAN GLYCOSYLTRANSFERASE FTSW-RELATED"/>
    <property type="match status" value="1"/>
</dbReference>
<organism evidence="19 21">
    <name type="scientific">Salinicoccus halodurans</name>
    <dbReference type="NCBI Taxonomy" id="407035"/>
    <lineage>
        <taxon>Bacteria</taxon>
        <taxon>Bacillati</taxon>
        <taxon>Bacillota</taxon>
        <taxon>Bacilli</taxon>
        <taxon>Bacillales</taxon>
        <taxon>Staphylococcaceae</taxon>
        <taxon>Salinicoccus</taxon>
    </lineage>
</organism>
<dbReference type="InterPro" id="IPR001182">
    <property type="entry name" value="FtsW/RodA"/>
</dbReference>
<dbReference type="GO" id="GO:0009252">
    <property type="term" value="P:peptidoglycan biosynthetic process"/>
    <property type="evidence" value="ECO:0007669"/>
    <property type="project" value="UniProtKB-KW"/>
</dbReference>
<evidence type="ECO:0000313" key="18">
    <source>
        <dbReference type="EMBL" id="AKG73678.1"/>
    </source>
</evidence>
<feature type="transmembrane region" description="Helical" evidence="17">
    <location>
        <begin position="156"/>
        <end position="173"/>
    </location>
</feature>
<evidence type="ECO:0000313" key="20">
    <source>
        <dbReference type="Proteomes" id="UP000034029"/>
    </source>
</evidence>
<dbReference type="KEGG" id="shv:AAT16_05275"/>
<dbReference type="GO" id="GO:0015648">
    <property type="term" value="F:lipid-linked peptidoglycan transporter activity"/>
    <property type="evidence" value="ECO:0007669"/>
    <property type="project" value="TreeGrafter"/>
</dbReference>
<feature type="transmembrane region" description="Helical" evidence="17">
    <location>
        <begin position="20"/>
        <end position="39"/>
    </location>
</feature>
<evidence type="ECO:0000256" key="1">
    <source>
        <dbReference type="ARBA" id="ARBA00004141"/>
    </source>
</evidence>
<keyword evidence="20" id="KW-1185">Reference proteome</keyword>
<feature type="transmembrane region" description="Helical" evidence="17">
    <location>
        <begin position="286"/>
        <end position="313"/>
    </location>
</feature>
<evidence type="ECO:0000256" key="3">
    <source>
        <dbReference type="ARBA" id="ARBA00022679"/>
    </source>
</evidence>
<feature type="transmembrane region" description="Helical" evidence="17">
    <location>
        <begin position="325"/>
        <end position="349"/>
    </location>
</feature>
<evidence type="ECO:0000256" key="7">
    <source>
        <dbReference type="ARBA" id="ARBA00022989"/>
    </source>
</evidence>
<evidence type="ECO:0000256" key="10">
    <source>
        <dbReference type="ARBA" id="ARBA00033270"/>
    </source>
</evidence>
<keyword evidence="4 17" id="KW-0812">Transmembrane</keyword>
<evidence type="ECO:0000256" key="2">
    <source>
        <dbReference type="ARBA" id="ARBA00022676"/>
    </source>
</evidence>
<evidence type="ECO:0000256" key="17">
    <source>
        <dbReference type="SAM" id="Phobius"/>
    </source>
</evidence>
<evidence type="ECO:0000313" key="19">
    <source>
        <dbReference type="EMBL" id="SFK54173.1"/>
    </source>
</evidence>
<dbReference type="GO" id="GO:0005886">
    <property type="term" value="C:plasma membrane"/>
    <property type="evidence" value="ECO:0007669"/>
    <property type="project" value="TreeGrafter"/>
</dbReference>
<keyword evidence="3" id="KW-0808">Transferase</keyword>
<dbReference type="EC" id="2.4.99.28" evidence="14"/>
<reference evidence="18 20" key="1">
    <citation type="journal article" date="2015" name="Int. J. Syst. Evol. Microbiol.">
        <title>Complete genome sequence of Salinicoccus halodurans H3B36, isolated from the Qaidam Basin in China.</title>
        <authorList>
            <person name="Jiang K."/>
            <person name="Xue Y."/>
            <person name="Ma Y."/>
        </authorList>
    </citation>
    <scope>NUCLEOTIDE SEQUENCE [LARGE SCALE GENOMIC DNA]</scope>
    <source>
        <strain evidence="18 20">H3B36</strain>
    </source>
</reference>
<keyword evidence="8 17" id="KW-0472">Membrane</keyword>
<proteinExistence type="inferred from homology"/>
<comment type="function">
    <text evidence="16">Peptidoglycan polymerase that is essential for cell division.</text>
</comment>
<dbReference type="EMBL" id="FOTB01000001">
    <property type="protein sequence ID" value="SFK54173.1"/>
    <property type="molecule type" value="Genomic_DNA"/>
</dbReference>
<accession>A0A0F7HJS4</accession>
<evidence type="ECO:0000256" key="8">
    <source>
        <dbReference type="ARBA" id="ARBA00023136"/>
    </source>
</evidence>
<evidence type="ECO:0000256" key="13">
    <source>
        <dbReference type="ARBA" id="ARBA00041418"/>
    </source>
</evidence>
<feature type="transmembrane region" description="Helical" evidence="17">
    <location>
        <begin position="59"/>
        <end position="80"/>
    </location>
</feature>
<dbReference type="GO" id="GO:0008360">
    <property type="term" value="P:regulation of cell shape"/>
    <property type="evidence" value="ECO:0007669"/>
    <property type="project" value="UniProtKB-KW"/>
</dbReference>
<dbReference type="GO" id="GO:0032153">
    <property type="term" value="C:cell division site"/>
    <property type="evidence" value="ECO:0007669"/>
    <property type="project" value="TreeGrafter"/>
</dbReference>
<dbReference type="GO" id="GO:0008955">
    <property type="term" value="F:peptidoglycan glycosyltransferase activity"/>
    <property type="evidence" value="ECO:0007669"/>
    <property type="project" value="UniProtKB-EC"/>
</dbReference>
<comment type="similarity">
    <text evidence="11">Belongs to the SEDS family. FtsW subfamily.</text>
</comment>
<evidence type="ECO:0000256" key="4">
    <source>
        <dbReference type="ARBA" id="ARBA00022692"/>
    </source>
</evidence>
<evidence type="ECO:0000256" key="6">
    <source>
        <dbReference type="ARBA" id="ARBA00022984"/>
    </source>
</evidence>
<evidence type="ECO:0000256" key="11">
    <source>
        <dbReference type="ARBA" id="ARBA00038053"/>
    </source>
</evidence>
<dbReference type="Proteomes" id="UP000034029">
    <property type="component" value="Chromosome"/>
</dbReference>
<keyword evidence="7 17" id="KW-1133">Transmembrane helix</keyword>